<keyword evidence="2" id="KW-1133">Transmembrane helix</keyword>
<keyword evidence="2" id="KW-0812">Transmembrane</keyword>
<organism evidence="3 4">
    <name type="scientific">Macrolepiota fuliginosa MF-IS2</name>
    <dbReference type="NCBI Taxonomy" id="1400762"/>
    <lineage>
        <taxon>Eukaryota</taxon>
        <taxon>Fungi</taxon>
        <taxon>Dikarya</taxon>
        <taxon>Basidiomycota</taxon>
        <taxon>Agaricomycotina</taxon>
        <taxon>Agaricomycetes</taxon>
        <taxon>Agaricomycetidae</taxon>
        <taxon>Agaricales</taxon>
        <taxon>Agaricineae</taxon>
        <taxon>Agaricaceae</taxon>
        <taxon>Macrolepiota</taxon>
    </lineage>
</organism>
<feature type="compositionally biased region" description="Basic and acidic residues" evidence="1">
    <location>
        <begin position="53"/>
        <end position="70"/>
    </location>
</feature>
<gene>
    <name evidence="3" type="ORF">P691DRAFT_665124</name>
</gene>
<dbReference type="EMBL" id="MU151103">
    <property type="protein sequence ID" value="KAF9450531.1"/>
    <property type="molecule type" value="Genomic_DNA"/>
</dbReference>
<proteinExistence type="predicted"/>
<dbReference type="Proteomes" id="UP000807342">
    <property type="component" value="Unassembled WGS sequence"/>
</dbReference>
<feature type="non-terminal residue" evidence="3">
    <location>
        <position position="1"/>
    </location>
</feature>
<feature type="compositionally biased region" description="Acidic residues" evidence="1">
    <location>
        <begin position="71"/>
        <end position="90"/>
    </location>
</feature>
<sequence length="122" mass="13634">EPKEQPKPQPIGYMPMVVLFTTCMLCALFLLWRRADSLRRVVAHQLKTVTRRGEGGIRLSEDDGPPAREFLEDDYDDDNEVLPGDNSDDEPLTHHVRTQKMDAVWAGSTGDTRGGASQGHSE</sequence>
<evidence type="ECO:0000256" key="2">
    <source>
        <dbReference type="SAM" id="Phobius"/>
    </source>
</evidence>
<evidence type="ECO:0000256" key="1">
    <source>
        <dbReference type="SAM" id="MobiDB-lite"/>
    </source>
</evidence>
<accession>A0A9P6C3C2</accession>
<keyword evidence="4" id="KW-1185">Reference proteome</keyword>
<comment type="caution">
    <text evidence="3">The sequence shown here is derived from an EMBL/GenBank/DDBJ whole genome shotgun (WGS) entry which is preliminary data.</text>
</comment>
<reference evidence="3" key="1">
    <citation type="submission" date="2020-11" db="EMBL/GenBank/DDBJ databases">
        <authorList>
            <consortium name="DOE Joint Genome Institute"/>
            <person name="Ahrendt S."/>
            <person name="Riley R."/>
            <person name="Andreopoulos W."/>
            <person name="Labutti K."/>
            <person name="Pangilinan J."/>
            <person name="Ruiz-Duenas F.J."/>
            <person name="Barrasa J.M."/>
            <person name="Sanchez-Garcia M."/>
            <person name="Camarero S."/>
            <person name="Miyauchi S."/>
            <person name="Serrano A."/>
            <person name="Linde D."/>
            <person name="Babiker R."/>
            <person name="Drula E."/>
            <person name="Ayuso-Fernandez I."/>
            <person name="Pacheco R."/>
            <person name="Padilla G."/>
            <person name="Ferreira P."/>
            <person name="Barriuso J."/>
            <person name="Kellner H."/>
            <person name="Castanera R."/>
            <person name="Alfaro M."/>
            <person name="Ramirez L."/>
            <person name="Pisabarro A.G."/>
            <person name="Kuo A."/>
            <person name="Tritt A."/>
            <person name="Lipzen A."/>
            <person name="He G."/>
            <person name="Yan M."/>
            <person name="Ng V."/>
            <person name="Cullen D."/>
            <person name="Martin F."/>
            <person name="Rosso M.-N."/>
            <person name="Henrissat B."/>
            <person name="Hibbett D."/>
            <person name="Martinez A.T."/>
            <person name="Grigoriev I.V."/>
        </authorList>
    </citation>
    <scope>NUCLEOTIDE SEQUENCE</scope>
    <source>
        <strain evidence="3">MF-IS2</strain>
    </source>
</reference>
<evidence type="ECO:0000313" key="3">
    <source>
        <dbReference type="EMBL" id="KAF9450531.1"/>
    </source>
</evidence>
<protein>
    <submittedName>
        <fullName evidence="3">Uncharacterized protein</fullName>
    </submittedName>
</protein>
<evidence type="ECO:0000313" key="4">
    <source>
        <dbReference type="Proteomes" id="UP000807342"/>
    </source>
</evidence>
<feature type="compositionally biased region" description="Gly residues" evidence="1">
    <location>
        <begin position="112"/>
        <end position="122"/>
    </location>
</feature>
<feature type="transmembrane region" description="Helical" evidence="2">
    <location>
        <begin position="12"/>
        <end position="32"/>
    </location>
</feature>
<name>A0A9P6C3C2_9AGAR</name>
<keyword evidence="2" id="KW-0472">Membrane</keyword>
<dbReference type="OrthoDB" id="3198959at2759"/>
<feature type="region of interest" description="Disordered" evidence="1">
    <location>
        <begin position="53"/>
        <end position="122"/>
    </location>
</feature>
<dbReference type="AlphaFoldDB" id="A0A9P6C3C2"/>